<accession>A0ACC2E3D7</accession>
<gene>
    <name evidence="1" type="ORF">O6H91_03G009900</name>
</gene>
<comment type="caution">
    <text evidence="1">The sequence shown here is derived from an EMBL/GenBank/DDBJ whole genome shotgun (WGS) entry which is preliminary data.</text>
</comment>
<keyword evidence="2" id="KW-1185">Reference proteome</keyword>
<evidence type="ECO:0000313" key="1">
    <source>
        <dbReference type="EMBL" id="KAJ7560997.1"/>
    </source>
</evidence>
<evidence type="ECO:0000313" key="2">
    <source>
        <dbReference type="Proteomes" id="UP001162992"/>
    </source>
</evidence>
<organism evidence="1 2">
    <name type="scientific">Diphasiastrum complanatum</name>
    <name type="common">Issler's clubmoss</name>
    <name type="synonym">Lycopodium complanatum</name>
    <dbReference type="NCBI Taxonomy" id="34168"/>
    <lineage>
        <taxon>Eukaryota</taxon>
        <taxon>Viridiplantae</taxon>
        <taxon>Streptophyta</taxon>
        <taxon>Embryophyta</taxon>
        <taxon>Tracheophyta</taxon>
        <taxon>Lycopodiopsida</taxon>
        <taxon>Lycopodiales</taxon>
        <taxon>Lycopodiaceae</taxon>
        <taxon>Lycopodioideae</taxon>
        <taxon>Diphasiastrum</taxon>
    </lineage>
</organism>
<name>A0ACC2E3D7_DIPCM</name>
<sequence length="949" mass="104838">MASASNIRRRRNSETQQPGAEAEPTSALRQNVPVVLKRTSIQAALNWTALLLAFMNAFWLAYHYQAVRLPAPVSAVEAGRRGFSEQRAFRHVRALTNFGPHPVGSSSLDLAVEYVLTEVRKVAETSNPNVDVEVELFHAKPGVNAKVFKKRSLAYTNLKQVIVRIASKLSTHAEENSILVSSHIDSVITSEGAGDCSSCVGVMLELVRALSHLAQNFKHSVIFLFNTGEEEGLNGAHSFITQHPLNATIRAFIDLEAMGAGGRSQLFQAGPDRWLLNVFARVAKHPSGLLVAQDVFLSGFVKSTTDFQVYKIIAGLSGLDFAYLENGVVYHTKNDRLELVRPGSLQHSGDNLLALLQEVANSTELPNVKSRGHNDSAKMDSVFFDFMGRYMIVYNQHFAKKLNTSIILQSLVLLIGSILQARRPALLPLLLALFTLVLSWILSIVMAVLAGFILSILLNSQFPYVALPWLVIGLFGAPSLFGALLGHSLGHSILVKYLHHTQTSELKNVDSQTSTESVGNLVIWEVEKLLFKAGLLQWVFILALGTWFGVGASYIALFWLVVPAVTYGLKEIFLFPRQPPGELKTYILFFSLPLPILISAETFIFLPYFLSSSLARFDKHPGGTPLWVGNVAAAIAISVLVCLSLVYLFPYVHRSDFQTGDLGVRHCPTLLREGGVKWILLGTALVTLVTFCIAYFEVLPAYTKDANRLMNVAHVIETNARSGESLIPKSYISISSFTPGKIVGEMESLKTEGFQCANSEGPDFVTFNIKYGCTKAVSMEETLWKSRPSFNVTQDSELNGHRITSILMKTALARRWFMSVNTNKIKALKLEIISGTAGSRQTLIPREDIVGNEGWHIIQFVTDKDGPAKFILDLFWYKNLTAGGLQKEGHHETSLLKLRTDVAVETAELSRVLQKLPDWCTLFASSISPYTLAYLANVWFAESSDSLIF</sequence>
<protein>
    <submittedName>
        <fullName evidence="1">Uncharacterized protein</fullName>
    </submittedName>
</protein>
<dbReference type="EMBL" id="CM055094">
    <property type="protein sequence ID" value="KAJ7560997.1"/>
    <property type="molecule type" value="Genomic_DNA"/>
</dbReference>
<reference evidence="2" key="1">
    <citation type="journal article" date="2024" name="Proc. Natl. Acad. Sci. U.S.A.">
        <title>Extraordinary preservation of gene collinearity over three hundred million years revealed in homosporous lycophytes.</title>
        <authorList>
            <person name="Li C."/>
            <person name="Wickell D."/>
            <person name="Kuo L.Y."/>
            <person name="Chen X."/>
            <person name="Nie B."/>
            <person name="Liao X."/>
            <person name="Peng D."/>
            <person name="Ji J."/>
            <person name="Jenkins J."/>
            <person name="Williams M."/>
            <person name="Shu S."/>
            <person name="Plott C."/>
            <person name="Barry K."/>
            <person name="Rajasekar S."/>
            <person name="Grimwood J."/>
            <person name="Han X."/>
            <person name="Sun S."/>
            <person name="Hou Z."/>
            <person name="He W."/>
            <person name="Dai G."/>
            <person name="Sun C."/>
            <person name="Schmutz J."/>
            <person name="Leebens-Mack J.H."/>
            <person name="Li F.W."/>
            <person name="Wang L."/>
        </authorList>
    </citation>
    <scope>NUCLEOTIDE SEQUENCE [LARGE SCALE GENOMIC DNA]</scope>
    <source>
        <strain evidence="2">cv. PW_Plant_1</strain>
    </source>
</reference>
<proteinExistence type="predicted"/>
<dbReference type="Proteomes" id="UP001162992">
    <property type="component" value="Chromosome 3"/>
</dbReference>